<protein>
    <submittedName>
        <fullName evidence="2">Uncharacterized protein</fullName>
    </submittedName>
</protein>
<gene>
    <name evidence="2" type="ORF">UFOVP1382_117</name>
</gene>
<sequence>MALAAKKARDLAARDDSEIWAVVDRFKIAPIIGLALSISAIILVLWGAS</sequence>
<dbReference type="EMBL" id="LR797331">
    <property type="protein sequence ID" value="CAB4203501.1"/>
    <property type="molecule type" value="Genomic_DNA"/>
</dbReference>
<keyword evidence="1" id="KW-0472">Membrane</keyword>
<name>A0A6J5RXM5_9CAUD</name>
<proteinExistence type="predicted"/>
<evidence type="ECO:0000313" key="2">
    <source>
        <dbReference type="EMBL" id="CAB4203501.1"/>
    </source>
</evidence>
<evidence type="ECO:0000256" key="1">
    <source>
        <dbReference type="SAM" id="Phobius"/>
    </source>
</evidence>
<keyword evidence="1" id="KW-0812">Transmembrane</keyword>
<keyword evidence="1" id="KW-1133">Transmembrane helix</keyword>
<organism evidence="2">
    <name type="scientific">uncultured Caudovirales phage</name>
    <dbReference type="NCBI Taxonomy" id="2100421"/>
    <lineage>
        <taxon>Viruses</taxon>
        <taxon>Duplodnaviria</taxon>
        <taxon>Heunggongvirae</taxon>
        <taxon>Uroviricota</taxon>
        <taxon>Caudoviricetes</taxon>
        <taxon>Peduoviridae</taxon>
        <taxon>Maltschvirus</taxon>
        <taxon>Maltschvirus maltsch</taxon>
    </lineage>
</organism>
<reference evidence="2" key="1">
    <citation type="submission" date="2020-05" db="EMBL/GenBank/DDBJ databases">
        <authorList>
            <person name="Chiriac C."/>
            <person name="Salcher M."/>
            <person name="Ghai R."/>
            <person name="Kavagutti S V."/>
        </authorList>
    </citation>
    <scope>NUCLEOTIDE SEQUENCE</scope>
</reference>
<feature type="transmembrane region" description="Helical" evidence="1">
    <location>
        <begin position="28"/>
        <end position="48"/>
    </location>
</feature>
<accession>A0A6J5RXM5</accession>